<evidence type="ECO:0000256" key="2">
    <source>
        <dbReference type="SAM" id="SignalP"/>
    </source>
</evidence>
<name>A0A7M7LV46_NASVI</name>
<organism evidence="3 4">
    <name type="scientific">Nasonia vitripennis</name>
    <name type="common">Parasitic wasp</name>
    <dbReference type="NCBI Taxonomy" id="7425"/>
    <lineage>
        <taxon>Eukaryota</taxon>
        <taxon>Metazoa</taxon>
        <taxon>Ecdysozoa</taxon>
        <taxon>Arthropoda</taxon>
        <taxon>Hexapoda</taxon>
        <taxon>Insecta</taxon>
        <taxon>Pterygota</taxon>
        <taxon>Neoptera</taxon>
        <taxon>Endopterygota</taxon>
        <taxon>Hymenoptera</taxon>
        <taxon>Apocrita</taxon>
        <taxon>Proctotrupomorpha</taxon>
        <taxon>Chalcidoidea</taxon>
        <taxon>Pteromalidae</taxon>
        <taxon>Pteromalinae</taxon>
        <taxon>Nasonia</taxon>
    </lineage>
</organism>
<keyword evidence="2" id="KW-0732">Signal</keyword>
<keyword evidence="4" id="KW-1185">Reference proteome</keyword>
<dbReference type="Proteomes" id="UP000002358">
    <property type="component" value="Chromosome 4"/>
</dbReference>
<evidence type="ECO:0000313" key="3">
    <source>
        <dbReference type="EnsemblMetazoa" id="XP_008214658"/>
    </source>
</evidence>
<dbReference type="InParanoid" id="A0A7M7LV46"/>
<feature type="region of interest" description="Disordered" evidence="1">
    <location>
        <begin position="72"/>
        <end position="130"/>
    </location>
</feature>
<reference evidence="3" key="1">
    <citation type="submission" date="2021-01" db="UniProtKB">
        <authorList>
            <consortium name="EnsemblMetazoa"/>
        </authorList>
    </citation>
    <scope>IDENTIFICATION</scope>
</reference>
<dbReference type="GeneID" id="100680244"/>
<protein>
    <submittedName>
        <fullName evidence="3">Uncharacterized protein</fullName>
    </submittedName>
</protein>
<feature type="signal peptide" evidence="2">
    <location>
        <begin position="1"/>
        <end position="26"/>
    </location>
</feature>
<evidence type="ECO:0000256" key="1">
    <source>
        <dbReference type="SAM" id="MobiDB-lite"/>
    </source>
</evidence>
<proteinExistence type="predicted"/>
<feature type="chain" id="PRO_5029734776" evidence="2">
    <location>
        <begin position="27"/>
        <end position="130"/>
    </location>
</feature>
<dbReference type="EnsemblMetazoa" id="XM_008216436">
    <property type="protein sequence ID" value="XP_008214658"/>
    <property type="gene ID" value="LOC100680244"/>
</dbReference>
<dbReference type="AlphaFoldDB" id="A0A7M7LV46"/>
<feature type="compositionally biased region" description="Basic and acidic residues" evidence="1">
    <location>
        <begin position="107"/>
        <end position="117"/>
    </location>
</feature>
<evidence type="ECO:0000313" key="4">
    <source>
        <dbReference type="Proteomes" id="UP000002358"/>
    </source>
</evidence>
<dbReference type="KEGG" id="nvi:100680244"/>
<accession>A0A7M7LV46</accession>
<dbReference type="RefSeq" id="XP_008214658.1">
    <property type="nucleotide sequence ID" value="XM_008216436.4"/>
</dbReference>
<dbReference type="OrthoDB" id="7551871at2759"/>
<sequence>MVDCLTLCNTSCITCIWCLLLSHCFPKHFNNFDDTDSNKCTFKPIPKPKPFQSNCKRSCKVKDCKLRRRPRSADFPANCTNKQNGNGHHEKDQLIWDGNLRKLTPCESRHTSGDVKSGKYKLSMQQQQQQ</sequence>